<dbReference type="Proteomes" id="UP000085678">
    <property type="component" value="Unplaced"/>
</dbReference>
<protein>
    <submittedName>
        <fullName evidence="3">Uncharacterized protein LOC106153030</fullName>
    </submittedName>
</protein>
<reference evidence="3" key="1">
    <citation type="submission" date="2025-08" db="UniProtKB">
        <authorList>
            <consortium name="RefSeq"/>
        </authorList>
    </citation>
    <scope>IDENTIFICATION</scope>
    <source>
        <tissue evidence="3">Gonads</tissue>
    </source>
</reference>
<dbReference type="OrthoDB" id="5974613at2759"/>
<evidence type="ECO:0000313" key="2">
    <source>
        <dbReference type="Proteomes" id="UP000085678"/>
    </source>
</evidence>
<dbReference type="AlphaFoldDB" id="A0A1S3H807"/>
<evidence type="ECO:0000313" key="3">
    <source>
        <dbReference type="RefSeq" id="XP_013382250.1"/>
    </source>
</evidence>
<evidence type="ECO:0000256" key="1">
    <source>
        <dbReference type="SAM" id="MobiDB-lite"/>
    </source>
</evidence>
<keyword evidence="2" id="KW-1185">Reference proteome</keyword>
<gene>
    <name evidence="3" type="primary">LOC106153030</name>
</gene>
<dbReference type="KEGG" id="lak:106153030"/>
<dbReference type="GeneID" id="106153030"/>
<sequence>MFRQSPEGRGDEFIHIHPDRVSPAKHFFPETCTSAGRGKLLQMLNIQSPCPGSSTNSSTSPLSSPVHSGPQSSGVPRSRNNSFRQTEILRPDSPCYQLPESPTTSSFSEEDDPCCCNRSVKNIVCRACGHIFQGRVRRQCHLHPKTIHLMDMDCCPNCKATHLKEFRGSVGRHQ</sequence>
<feature type="region of interest" description="Disordered" evidence="1">
    <location>
        <begin position="46"/>
        <end position="106"/>
    </location>
</feature>
<accession>A0A1S3H807</accession>
<organism evidence="2 3">
    <name type="scientific">Lingula anatina</name>
    <name type="common">Brachiopod</name>
    <name type="synonym">Lingula unguis</name>
    <dbReference type="NCBI Taxonomy" id="7574"/>
    <lineage>
        <taxon>Eukaryota</taxon>
        <taxon>Metazoa</taxon>
        <taxon>Spiralia</taxon>
        <taxon>Lophotrochozoa</taxon>
        <taxon>Brachiopoda</taxon>
        <taxon>Linguliformea</taxon>
        <taxon>Lingulata</taxon>
        <taxon>Lingulida</taxon>
        <taxon>Linguloidea</taxon>
        <taxon>Lingulidae</taxon>
        <taxon>Lingula</taxon>
    </lineage>
</organism>
<feature type="compositionally biased region" description="Polar residues" evidence="1">
    <location>
        <begin position="69"/>
        <end position="85"/>
    </location>
</feature>
<name>A0A1S3H807_LINAN</name>
<dbReference type="InParanoid" id="A0A1S3H807"/>
<proteinExistence type="predicted"/>
<dbReference type="RefSeq" id="XP_013382250.1">
    <property type="nucleotide sequence ID" value="XM_013526796.1"/>
</dbReference>
<feature type="compositionally biased region" description="Low complexity" evidence="1">
    <location>
        <begin position="48"/>
        <end position="68"/>
    </location>
</feature>